<dbReference type="AlphaFoldDB" id="A0A6N8IJ12"/>
<keyword evidence="1" id="KW-1133">Transmembrane helix</keyword>
<protein>
    <submittedName>
        <fullName evidence="2">Uncharacterized protein</fullName>
    </submittedName>
</protein>
<evidence type="ECO:0000256" key="1">
    <source>
        <dbReference type="SAM" id="Phobius"/>
    </source>
</evidence>
<reference evidence="2 3" key="1">
    <citation type="submission" date="2019-11" db="EMBL/GenBank/DDBJ databases">
        <title>Whole genome shotgun sequencing (WGS) data from Adlercreutzia equolifaciens ResAG-91, Eggerthella lenta MRI-F36, MRI-F37, MRI-F40, ResAG-49, ResAG-88, ResAG-121, ResAG-145, and Gordonibacter sp. ResAG-5, ResAG-26, ResAG-43, ResAG-50, ResAG-59.</title>
        <authorList>
            <person name="Stoll D.A."/>
            <person name="Danylec N."/>
            <person name="Franz C.M.A.P."/>
            <person name="Huch M."/>
        </authorList>
    </citation>
    <scope>NUCLEOTIDE SEQUENCE [LARGE SCALE GENOMIC DNA]</scope>
    <source>
        <strain evidence="2 3">ResAG-59</strain>
    </source>
</reference>
<organism evidence="2 3">
    <name type="scientific">Gordonibacter urolithinfaciens</name>
    <dbReference type="NCBI Taxonomy" id="1335613"/>
    <lineage>
        <taxon>Bacteria</taxon>
        <taxon>Bacillati</taxon>
        <taxon>Actinomycetota</taxon>
        <taxon>Coriobacteriia</taxon>
        <taxon>Eggerthellales</taxon>
        <taxon>Eggerthellaceae</taxon>
        <taxon>Gordonibacter</taxon>
    </lineage>
</organism>
<evidence type="ECO:0000313" key="3">
    <source>
        <dbReference type="Proteomes" id="UP000468327"/>
    </source>
</evidence>
<dbReference type="RefSeq" id="WP_143412705.1">
    <property type="nucleotide sequence ID" value="NZ_DBFAKL010000086.1"/>
</dbReference>
<evidence type="ECO:0000313" key="2">
    <source>
        <dbReference type="EMBL" id="MVN15881.1"/>
    </source>
</evidence>
<accession>A0A6N8IJ12</accession>
<feature type="transmembrane region" description="Helical" evidence="1">
    <location>
        <begin position="37"/>
        <end position="55"/>
    </location>
</feature>
<keyword evidence="3" id="KW-1185">Reference proteome</keyword>
<gene>
    <name evidence="2" type="ORF">GO738_11105</name>
</gene>
<proteinExistence type="predicted"/>
<comment type="caution">
    <text evidence="2">The sequence shown here is derived from an EMBL/GenBank/DDBJ whole genome shotgun (WGS) entry which is preliminary data.</text>
</comment>
<dbReference type="EMBL" id="WPOC01000019">
    <property type="protein sequence ID" value="MVN15881.1"/>
    <property type="molecule type" value="Genomic_DNA"/>
</dbReference>
<keyword evidence="1" id="KW-0812">Transmembrane</keyword>
<feature type="transmembrane region" description="Helical" evidence="1">
    <location>
        <begin position="71"/>
        <end position="92"/>
    </location>
</feature>
<keyword evidence="1" id="KW-0472">Membrane</keyword>
<dbReference type="Proteomes" id="UP000468327">
    <property type="component" value="Unassembled WGS sequence"/>
</dbReference>
<name>A0A6N8IJ12_9ACTN</name>
<sequence length="102" mass="11004">MLKGNARGFCLLAGGGDFLALDPDEEAYRKTSRESGLAIYLVAVCILCAIAYDIAPRIDVLAVALTPIREAILVVGVSSAVAIVAIAIMQLLRYRRLLSKRR</sequence>